<organism evidence="7 8">
    <name type="scientific">Nosocomiicoccus massiliensis</name>
    <dbReference type="NCBI Taxonomy" id="1232430"/>
    <lineage>
        <taxon>Bacteria</taxon>
        <taxon>Bacillati</taxon>
        <taxon>Bacillota</taxon>
        <taxon>Bacilli</taxon>
        <taxon>Bacillales</taxon>
        <taxon>Staphylococcaceae</taxon>
        <taxon>Nosocomiicoccus</taxon>
    </lineage>
</organism>
<dbReference type="EMBL" id="CP136964">
    <property type="protein sequence ID" value="WOS96979.1"/>
    <property type="molecule type" value="Genomic_DNA"/>
</dbReference>
<dbReference type="SMART" id="SM00475">
    <property type="entry name" value="53EXOc"/>
    <property type="match status" value="1"/>
</dbReference>
<keyword evidence="2" id="KW-0378">Hydrolase</keyword>
<feature type="domain" description="5'-3' exonuclease" evidence="6">
    <location>
        <begin position="3"/>
        <end position="260"/>
    </location>
</feature>
<dbReference type="Pfam" id="PF02739">
    <property type="entry name" value="5_3_exonuc_N"/>
    <property type="match status" value="1"/>
</dbReference>
<dbReference type="SUPFAM" id="SSF47807">
    <property type="entry name" value="5' to 3' exonuclease, C-terminal subdomain"/>
    <property type="match status" value="1"/>
</dbReference>
<evidence type="ECO:0000256" key="3">
    <source>
        <dbReference type="ARBA" id="ARBA00023125"/>
    </source>
</evidence>
<dbReference type="InterPro" id="IPR020045">
    <property type="entry name" value="DNA_polI_H3TH"/>
</dbReference>
<sequence>MLSKLLIVDGMALLFRHFFATSFSKQFFYNSLDLPTNGVQGTIRHIYKAIEIIQPEKVIITWDMGSETVRTEWYENYKSNRPAPPEELVPQFDLVKDVLAELDFYQVGLKGYEADDLIGTITKHYDDSVIISGDKDLLQIINDDNELWLTKKGYTEYDIYNLNRFTEEFSITPHQFIDVKALMGDSGDGYFGVTGIGEKTALKLIQKHQSLDHLLENLDTLTKRQKENILKDYDHLILSRRLAEIITDVPINVNDVIQYSDYTFNLDRTLQVLDKYDLTIAKRYVEGLDL</sequence>
<evidence type="ECO:0000256" key="2">
    <source>
        <dbReference type="ARBA" id="ARBA00022801"/>
    </source>
</evidence>
<dbReference type="InterPro" id="IPR038969">
    <property type="entry name" value="FEN"/>
</dbReference>
<dbReference type="AlphaFoldDB" id="A0AAF1BNN2"/>
<dbReference type="Pfam" id="PF01367">
    <property type="entry name" value="5_3_exonuc"/>
    <property type="match status" value="1"/>
</dbReference>
<dbReference type="GO" id="GO:0017108">
    <property type="term" value="F:5'-flap endonuclease activity"/>
    <property type="evidence" value="ECO:0007669"/>
    <property type="project" value="InterPro"/>
</dbReference>
<comment type="function">
    <text evidence="4">5'-3' exonuclease acting preferentially on double-stranded DNA.</text>
</comment>
<dbReference type="CDD" id="cd09859">
    <property type="entry name" value="PIN_53EXO"/>
    <property type="match status" value="1"/>
</dbReference>
<evidence type="ECO:0000256" key="5">
    <source>
        <dbReference type="ARBA" id="ARBA00050026"/>
    </source>
</evidence>
<dbReference type="GO" id="GO:0008409">
    <property type="term" value="F:5'-3' exonuclease activity"/>
    <property type="evidence" value="ECO:0007669"/>
    <property type="project" value="InterPro"/>
</dbReference>
<evidence type="ECO:0000256" key="1">
    <source>
        <dbReference type="ARBA" id="ARBA00022722"/>
    </source>
</evidence>
<dbReference type="CDD" id="cd09898">
    <property type="entry name" value="H3TH_53EXO"/>
    <property type="match status" value="1"/>
</dbReference>
<dbReference type="Gene3D" id="3.40.50.1010">
    <property type="entry name" value="5'-nuclease"/>
    <property type="match status" value="1"/>
</dbReference>
<dbReference type="InterPro" id="IPR029060">
    <property type="entry name" value="PIN-like_dom_sf"/>
</dbReference>
<keyword evidence="8" id="KW-1185">Reference proteome</keyword>
<dbReference type="Gene3D" id="1.10.150.20">
    <property type="entry name" value="5' to 3' exonuclease, C-terminal subdomain"/>
    <property type="match status" value="1"/>
</dbReference>
<dbReference type="PANTHER" id="PTHR42646">
    <property type="entry name" value="FLAP ENDONUCLEASE XNI"/>
    <property type="match status" value="1"/>
</dbReference>
<evidence type="ECO:0000313" key="7">
    <source>
        <dbReference type="EMBL" id="WOS96979.1"/>
    </source>
</evidence>
<keyword evidence="3" id="KW-0238">DNA-binding</keyword>
<dbReference type="SUPFAM" id="SSF88723">
    <property type="entry name" value="PIN domain-like"/>
    <property type="match status" value="1"/>
</dbReference>
<keyword evidence="7" id="KW-0269">Exonuclease</keyword>
<dbReference type="InterPro" id="IPR036279">
    <property type="entry name" value="5-3_exonuclease_C_sf"/>
</dbReference>
<dbReference type="InterPro" id="IPR008918">
    <property type="entry name" value="HhH2"/>
</dbReference>
<proteinExistence type="predicted"/>
<reference evidence="7 8" key="2">
    <citation type="submission" date="2023-10" db="EMBL/GenBank/DDBJ databases">
        <authorList>
            <person name="Choi B."/>
        </authorList>
    </citation>
    <scope>NUCLEOTIDE SEQUENCE [LARGE SCALE GENOMIC DNA]</scope>
    <source>
        <strain evidence="7 8">UMB0959</strain>
    </source>
</reference>
<evidence type="ECO:0000256" key="4">
    <source>
        <dbReference type="ARBA" id="ARBA00049957"/>
    </source>
</evidence>
<dbReference type="GO" id="GO:0003677">
    <property type="term" value="F:DNA binding"/>
    <property type="evidence" value="ECO:0007669"/>
    <property type="project" value="UniProtKB-KW"/>
</dbReference>
<accession>A0AAF1BNN2</accession>
<dbReference type="RefSeq" id="WP_102167301.1">
    <property type="nucleotide sequence ID" value="NZ_CP136964.1"/>
</dbReference>
<dbReference type="GO" id="GO:0033567">
    <property type="term" value="P:DNA replication, Okazaki fragment processing"/>
    <property type="evidence" value="ECO:0007669"/>
    <property type="project" value="InterPro"/>
</dbReference>
<name>A0AAF1BNN2_9STAP</name>
<evidence type="ECO:0000259" key="6">
    <source>
        <dbReference type="SMART" id="SM00475"/>
    </source>
</evidence>
<dbReference type="KEGG" id="nmy:CJ229_002100"/>
<dbReference type="FunFam" id="1.10.150.20:FF:000003">
    <property type="entry name" value="DNA polymerase I"/>
    <property type="match status" value="1"/>
</dbReference>
<dbReference type="InterPro" id="IPR002421">
    <property type="entry name" value="5-3_exonuclease"/>
</dbReference>
<dbReference type="InterPro" id="IPR020046">
    <property type="entry name" value="5-3_exonucl_a-hlix_arch_N"/>
</dbReference>
<protein>
    <recommendedName>
        <fullName evidence="5">5'-3' exonuclease</fullName>
    </recommendedName>
</protein>
<evidence type="ECO:0000313" key="8">
    <source>
        <dbReference type="Proteomes" id="UP000243626"/>
    </source>
</evidence>
<dbReference type="PANTHER" id="PTHR42646:SF2">
    <property type="entry name" value="5'-3' EXONUCLEASE FAMILY PROTEIN"/>
    <property type="match status" value="1"/>
</dbReference>
<gene>
    <name evidence="7" type="ORF">CJ229_002100</name>
</gene>
<keyword evidence="1" id="KW-0540">Nuclease</keyword>
<dbReference type="SMART" id="SM00279">
    <property type="entry name" value="HhH2"/>
    <property type="match status" value="1"/>
</dbReference>
<dbReference type="Proteomes" id="UP000243626">
    <property type="component" value="Chromosome"/>
</dbReference>
<reference evidence="8" key="1">
    <citation type="submission" date="2017-09" db="EMBL/GenBank/DDBJ databases">
        <title>Bacterial strain isolated from the female urinary microbiota.</title>
        <authorList>
            <person name="Thomas-White K."/>
            <person name="Kumar N."/>
            <person name="Forster S."/>
            <person name="Putonti C."/>
            <person name="Lawley T."/>
            <person name="Wolfe A.J."/>
        </authorList>
    </citation>
    <scope>NUCLEOTIDE SEQUENCE [LARGE SCALE GENOMIC DNA]</scope>
    <source>
        <strain evidence="8">UMB0959</strain>
    </source>
</reference>